<dbReference type="SUPFAM" id="SSF56300">
    <property type="entry name" value="Metallo-dependent phosphatases"/>
    <property type="match status" value="1"/>
</dbReference>
<proteinExistence type="predicted"/>
<evidence type="ECO:0000256" key="1">
    <source>
        <dbReference type="SAM" id="Phobius"/>
    </source>
</evidence>
<reference evidence="3" key="2">
    <citation type="submission" date="2021-04" db="EMBL/GenBank/DDBJ databases">
        <authorList>
            <person name="Gilroy R."/>
        </authorList>
    </citation>
    <scope>NUCLEOTIDE SEQUENCE</scope>
    <source>
        <strain evidence="3">CHK187-11901</strain>
    </source>
</reference>
<feature type="transmembrane region" description="Helical" evidence="1">
    <location>
        <begin position="82"/>
        <end position="101"/>
    </location>
</feature>
<name>A0A9D2SWJ4_9FIRM</name>
<dbReference type="InterPro" id="IPR051158">
    <property type="entry name" value="Metallophosphoesterase_sf"/>
</dbReference>
<dbReference type="Gene3D" id="3.60.21.10">
    <property type="match status" value="1"/>
</dbReference>
<dbReference type="PANTHER" id="PTHR31302">
    <property type="entry name" value="TRANSMEMBRANE PROTEIN WITH METALLOPHOSPHOESTERASE DOMAIN-RELATED"/>
    <property type="match status" value="1"/>
</dbReference>
<evidence type="ECO:0000313" key="3">
    <source>
        <dbReference type="EMBL" id="HJC36766.1"/>
    </source>
</evidence>
<feature type="domain" description="Calcineurin-like phosphoesterase" evidence="2">
    <location>
        <begin position="122"/>
        <end position="288"/>
    </location>
</feature>
<dbReference type="PANTHER" id="PTHR31302:SF0">
    <property type="entry name" value="TRANSMEMBRANE PROTEIN WITH METALLOPHOSPHOESTERASE DOMAIN"/>
    <property type="match status" value="1"/>
</dbReference>
<dbReference type="InterPro" id="IPR004843">
    <property type="entry name" value="Calcineurin-like_PHP"/>
</dbReference>
<organism evidence="3 4">
    <name type="scientific">Candidatus Merdibacter merdavium</name>
    <dbReference type="NCBI Taxonomy" id="2838692"/>
    <lineage>
        <taxon>Bacteria</taxon>
        <taxon>Bacillati</taxon>
        <taxon>Bacillota</taxon>
        <taxon>Erysipelotrichia</taxon>
        <taxon>Erysipelotrichales</taxon>
        <taxon>Erysipelotrichaceae</taxon>
        <taxon>Merdibacter</taxon>
    </lineage>
</organism>
<protein>
    <submittedName>
        <fullName evidence="3">Metallophosphoesterase family protein</fullName>
    </submittedName>
</protein>
<dbReference type="GO" id="GO:0016787">
    <property type="term" value="F:hydrolase activity"/>
    <property type="evidence" value="ECO:0007669"/>
    <property type="project" value="InterPro"/>
</dbReference>
<feature type="transmembrane region" description="Helical" evidence="1">
    <location>
        <begin position="43"/>
        <end position="70"/>
    </location>
</feature>
<dbReference type="Proteomes" id="UP000823896">
    <property type="component" value="Unassembled WGS sequence"/>
</dbReference>
<evidence type="ECO:0000259" key="2">
    <source>
        <dbReference type="Pfam" id="PF00149"/>
    </source>
</evidence>
<dbReference type="InterPro" id="IPR029052">
    <property type="entry name" value="Metallo-depent_PP-like"/>
</dbReference>
<accession>A0A9D2SWJ4</accession>
<gene>
    <name evidence="3" type="ORF">H9702_06510</name>
</gene>
<dbReference type="Pfam" id="PF00149">
    <property type="entry name" value="Metallophos"/>
    <property type="match status" value="1"/>
</dbReference>
<dbReference type="EMBL" id="DWWM01000042">
    <property type="protein sequence ID" value="HJC36766.1"/>
    <property type="molecule type" value="Genomic_DNA"/>
</dbReference>
<reference evidence="3" key="1">
    <citation type="journal article" date="2021" name="PeerJ">
        <title>Extensive microbial diversity within the chicken gut microbiome revealed by metagenomics and culture.</title>
        <authorList>
            <person name="Gilroy R."/>
            <person name="Ravi A."/>
            <person name="Getino M."/>
            <person name="Pursley I."/>
            <person name="Horton D.L."/>
            <person name="Alikhan N.F."/>
            <person name="Baker D."/>
            <person name="Gharbi K."/>
            <person name="Hall N."/>
            <person name="Watson M."/>
            <person name="Adriaenssens E.M."/>
            <person name="Foster-Nyarko E."/>
            <person name="Jarju S."/>
            <person name="Secka A."/>
            <person name="Antonio M."/>
            <person name="Oren A."/>
            <person name="Chaudhuri R.R."/>
            <person name="La Ragione R."/>
            <person name="Hildebrand F."/>
            <person name="Pallen M.J."/>
        </authorList>
    </citation>
    <scope>NUCLEOTIDE SEQUENCE</scope>
    <source>
        <strain evidence="3">CHK187-11901</strain>
    </source>
</reference>
<keyword evidence="1" id="KW-1133">Transmembrane helix</keyword>
<sequence length="362" mass="39988">MWFVYHVMPALLAAASGICLYVSLRHMPCDAAAGRKVKLAATLLAVAGMLDFCSVWTLFMMHLCVFLLLWLLLRKLAHRRMIWGFPLSCLLALALIIGGMGNARVIHRTYYELVNDKLDDDLRIVWLSDLHYPTALDSDALRELCVRISAEHADLIILGGDIVDEHTNAAQMQEAFSALGQMRSTLGTYFIYGNHDRARYADQPAFSDDQLAAAISSAGIRILQDTQAMPRDDIVLIGREDPAYARHQDVPSIGNSDVCHIVLDHRPLQLQENAAAGHDLQLSGHTHDGQIFPLGTLCAMMGLNEWEYGMWTQADLTAIVSSGAGTWGYPVRTQGISEYVCIDIKKAADACASAAFTMRPDR</sequence>
<keyword evidence="1" id="KW-0472">Membrane</keyword>
<comment type="caution">
    <text evidence="3">The sequence shown here is derived from an EMBL/GenBank/DDBJ whole genome shotgun (WGS) entry which is preliminary data.</text>
</comment>
<evidence type="ECO:0000313" key="4">
    <source>
        <dbReference type="Proteomes" id="UP000823896"/>
    </source>
</evidence>
<dbReference type="AlphaFoldDB" id="A0A9D2SWJ4"/>
<keyword evidence="1" id="KW-0812">Transmembrane</keyword>